<dbReference type="RefSeq" id="WP_006890425.1">
    <property type="nucleotide sequence ID" value="NZ_PTIZ01000002.1"/>
</dbReference>
<proteinExistence type="predicted"/>
<accession>A0A2S6HI52</accession>
<name>A0A2S6HI52_9GAMM</name>
<dbReference type="Proteomes" id="UP000240010">
    <property type="component" value="Unassembled WGS sequence"/>
</dbReference>
<evidence type="ECO:0000313" key="2">
    <source>
        <dbReference type="Proteomes" id="UP000240010"/>
    </source>
</evidence>
<gene>
    <name evidence="1" type="ORF">B0F87_102244</name>
</gene>
<comment type="caution">
    <text evidence="1">The sequence shown here is derived from an EMBL/GenBank/DDBJ whole genome shotgun (WGS) entry which is preliminary data.</text>
</comment>
<organism evidence="1 2">
    <name type="scientific">Methylobacter tundripaludum</name>
    <dbReference type="NCBI Taxonomy" id="173365"/>
    <lineage>
        <taxon>Bacteria</taxon>
        <taxon>Pseudomonadati</taxon>
        <taxon>Pseudomonadota</taxon>
        <taxon>Gammaproteobacteria</taxon>
        <taxon>Methylococcales</taxon>
        <taxon>Methylococcaceae</taxon>
        <taxon>Methylobacter</taxon>
    </lineage>
</organism>
<protein>
    <submittedName>
        <fullName evidence="1">Uncharacterized protein</fullName>
    </submittedName>
</protein>
<sequence>MSELMKGNFEVKRKLDVPDVSDDSADFKNEFKKKALESIGGSMVFVEREMLFWESTESADGE</sequence>
<reference evidence="1 2" key="1">
    <citation type="submission" date="2018-02" db="EMBL/GenBank/DDBJ databases">
        <title>Subsurface microbial communities from deep shales in Ohio and West Virginia, USA.</title>
        <authorList>
            <person name="Wrighton K."/>
        </authorList>
    </citation>
    <scope>NUCLEOTIDE SEQUENCE [LARGE SCALE GENOMIC DNA]</scope>
    <source>
        <strain evidence="1 2">OWC-DMM</strain>
    </source>
</reference>
<evidence type="ECO:0000313" key="1">
    <source>
        <dbReference type="EMBL" id="PPK77137.1"/>
    </source>
</evidence>
<dbReference type="EMBL" id="PTIZ01000002">
    <property type="protein sequence ID" value="PPK77137.1"/>
    <property type="molecule type" value="Genomic_DNA"/>
</dbReference>
<dbReference type="AlphaFoldDB" id="A0A2S6HI52"/>